<dbReference type="FunFam" id="1.10.10.10:FF:000357">
    <property type="entry name" value="Caffeic acid 3-O-methyltransferase"/>
    <property type="match status" value="1"/>
</dbReference>
<feature type="domain" description="O-methyltransferase C-terminal" evidence="5">
    <location>
        <begin position="129"/>
        <end position="307"/>
    </location>
</feature>
<keyword evidence="2" id="KW-0808">Transferase</keyword>
<keyword evidence="1" id="KW-0489">Methyltransferase</keyword>
<dbReference type="PROSITE" id="PS51683">
    <property type="entry name" value="SAM_OMT_II"/>
    <property type="match status" value="1"/>
</dbReference>
<accession>A0A0R0J5N8</accession>
<dbReference type="Gene3D" id="3.40.50.150">
    <property type="entry name" value="Vaccinia Virus protein VP39"/>
    <property type="match status" value="1"/>
</dbReference>
<dbReference type="InterPro" id="IPR029063">
    <property type="entry name" value="SAM-dependent_MTases_sf"/>
</dbReference>
<dbReference type="EMBL" id="CM000840">
    <property type="protein sequence ID" value="KRH47768.1"/>
    <property type="molecule type" value="Genomic_DNA"/>
</dbReference>
<dbReference type="Proteomes" id="UP000008827">
    <property type="component" value="Chromosome 7"/>
</dbReference>
<dbReference type="PANTHER" id="PTHR11746">
    <property type="entry name" value="O-METHYLTRANSFERASE"/>
    <property type="match status" value="1"/>
</dbReference>
<dbReference type="SUPFAM" id="SSF53335">
    <property type="entry name" value="S-adenosyl-L-methionine-dependent methyltransferases"/>
    <property type="match status" value="1"/>
</dbReference>
<reference evidence="7 8" key="1">
    <citation type="journal article" date="2010" name="Nature">
        <title>Genome sequence of the palaeopolyploid soybean.</title>
        <authorList>
            <person name="Schmutz J."/>
            <person name="Cannon S.B."/>
            <person name="Schlueter J."/>
            <person name="Ma J."/>
            <person name="Mitros T."/>
            <person name="Nelson W."/>
            <person name="Hyten D.L."/>
            <person name="Song Q."/>
            <person name="Thelen J.J."/>
            <person name="Cheng J."/>
            <person name="Xu D."/>
            <person name="Hellsten U."/>
            <person name="May G.D."/>
            <person name="Yu Y."/>
            <person name="Sakurai T."/>
            <person name="Umezawa T."/>
            <person name="Bhattacharyya M.K."/>
            <person name="Sandhu D."/>
            <person name="Valliyodan B."/>
            <person name="Lindquist E."/>
            <person name="Peto M."/>
            <person name="Grant D."/>
            <person name="Shu S."/>
            <person name="Goodstein D."/>
            <person name="Barry K."/>
            <person name="Futrell-Griggs M."/>
            <person name="Abernathy B."/>
            <person name="Du J."/>
            <person name="Tian Z."/>
            <person name="Zhu L."/>
            <person name="Gill N."/>
            <person name="Joshi T."/>
            <person name="Libault M."/>
            <person name="Sethuraman A."/>
            <person name="Zhang X.-C."/>
            <person name="Shinozaki K."/>
            <person name="Nguyen H.T."/>
            <person name="Wing R.A."/>
            <person name="Cregan P."/>
            <person name="Specht J."/>
            <person name="Grimwood J."/>
            <person name="Rokhsar D."/>
            <person name="Stacey G."/>
            <person name="Shoemaker R.C."/>
            <person name="Jackson S.A."/>
        </authorList>
    </citation>
    <scope>NUCLEOTIDE SEQUENCE</scope>
    <source>
        <strain evidence="8">cv. Williams 82</strain>
        <tissue evidence="7">Callus</tissue>
    </source>
</reference>
<dbReference type="GO" id="GO:0032259">
    <property type="term" value="P:methylation"/>
    <property type="evidence" value="ECO:0000318"/>
    <property type="project" value="GO_Central"/>
</dbReference>
<reference evidence="7" key="3">
    <citation type="submission" date="2018-07" db="EMBL/GenBank/DDBJ databases">
        <title>WGS assembly of Glycine max.</title>
        <authorList>
            <person name="Schmutz J."/>
            <person name="Cannon S."/>
            <person name="Schlueter J."/>
            <person name="Ma J."/>
            <person name="Mitros T."/>
            <person name="Nelson W."/>
            <person name="Hyten D."/>
            <person name="Song Q."/>
            <person name="Thelen J."/>
            <person name="Cheng J."/>
            <person name="Xu D."/>
            <person name="Hellsten U."/>
            <person name="May G."/>
            <person name="Yu Y."/>
            <person name="Sakurai T."/>
            <person name="Umezawa T."/>
            <person name="Bhattacharyya M."/>
            <person name="Sandhu D."/>
            <person name="Valliyodan B."/>
            <person name="Lindquist E."/>
            <person name="Peto M."/>
            <person name="Grant D."/>
            <person name="Shu S."/>
            <person name="Goodstein D."/>
            <person name="Barry K."/>
            <person name="Futrell-Griggs M."/>
            <person name="Abernathy B."/>
            <person name="Du J."/>
            <person name="Tian Z."/>
            <person name="Zhu L."/>
            <person name="Gill N."/>
            <person name="Joshi T."/>
            <person name="Libault M."/>
            <person name="Sethuraman A."/>
            <person name="Zhang X."/>
            <person name="Shinozaki K."/>
            <person name="Nguyen H."/>
            <person name="Wing R."/>
            <person name="Cregan P."/>
            <person name="Specht J."/>
            <person name="Grimwood J."/>
            <person name="Rokhsar D."/>
            <person name="Stacey G."/>
            <person name="Shoemaker R."/>
            <person name="Jackson S."/>
        </authorList>
    </citation>
    <scope>NUCLEOTIDE SEQUENCE</scope>
    <source>
        <tissue evidence="7">Callus</tissue>
    </source>
</reference>
<dbReference type="InterPro" id="IPR016461">
    <property type="entry name" value="COMT-like"/>
</dbReference>
<evidence type="ECO:0000256" key="2">
    <source>
        <dbReference type="ARBA" id="ARBA00022679"/>
    </source>
</evidence>
<dbReference type="EnsemblPlants" id="KRH47768">
    <property type="protein sequence ID" value="KRH47768"/>
    <property type="gene ID" value="GLYMA_07G048700"/>
</dbReference>
<proteinExistence type="predicted"/>
<dbReference type="GO" id="GO:0008757">
    <property type="term" value="F:S-adenosylmethionine-dependent methyltransferase activity"/>
    <property type="evidence" value="ECO:0000318"/>
    <property type="project" value="GO_Central"/>
</dbReference>
<evidence type="ECO:0000256" key="1">
    <source>
        <dbReference type="ARBA" id="ARBA00022603"/>
    </source>
</evidence>
<gene>
    <name evidence="7" type="ORF">GLYMA_07G048700</name>
</gene>
<dbReference type="InterPro" id="IPR001077">
    <property type="entry name" value="COMT_C"/>
</dbReference>
<dbReference type="Pfam" id="PF08100">
    <property type="entry name" value="Dimerisation"/>
    <property type="match status" value="1"/>
</dbReference>
<organism evidence="7">
    <name type="scientific">Glycine max</name>
    <name type="common">Soybean</name>
    <name type="synonym">Glycine hispida</name>
    <dbReference type="NCBI Taxonomy" id="3847"/>
    <lineage>
        <taxon>Eukaryota</taxon>
        <taxon>Viridiplantae</taxon>
        <taxon>Streptophyta</taxon>
        <taxon>Embryophyta</taxon>
        <taxon>Tracheophyta</taxon>
        <taxon>Spermatophyta</taxon>
        <taxon>Magnoliopsida</taxon>
        <taxon>eudicotyledons</taxon>
        <taxon>Gunneridae</taxon>
        <taxon>Pentapetalae</taxon>
        <taxon>rosids</taxon>
        <taxon>fabids</taxon>
        <taxon>Fabales</taxon>
        <taxon>Fabaceae</taxon>
        <taxon>Papilionoideae</taxon>
        <taxon>50 kb inversion clade</taxon>
        <taxon>NPAAA clade</taxon>
        <taxon>indigoferoid/millettioid clade</taxon>
        <taxon>Phaseoleae</taxon>
        <taxon>Glycine</taxon>
        <taxon>Glycine subgen. Soja</taxon>
    </lineage>
</organism>
<evidence type="ECO:0000313" key="8">
    <source>
        <dbReference type="EnsemblPlants" id="KRH47768"/>
    </source>
</evidence>
<dbReference type="STRING" id="3847.A0A0R0J5N8"/>
<dbReference type="GO" id="GO:0046983">
    <property type="term" value="F:protein dimerization activity"/>
    <property type="evidence" value="ECO:0007669"/>
    <property type="project" value="InterPro"/>
</dbReference>
<evidence type="ECO:0000256" key="4">
    <source>
        <dbReference type="PIRSR" id="PIRSR005739-1"/>
    </source>
</evidence>
<keyword evidence="3" id="KW-0949">S-adenosyl-L-methionine</keyword>
<dbReference type="Gramene" id="KRH47768">
    <property type="protein sequence ID" value="KRH47768"/>
    <property type="gene ID" value="GLYMA_07G048700"/>
</dbReference>
<feature type="domain" description="O-methyltransferase dimerisation" evidence="6">
    <location>
        <begin position="10"/>
        <end position="103"/>
    </location>
</feature>
<dbReference type="InterPro" id="IPR036390">
    <property type="entry name" value="WH_DNA-bd_sf"/>
</dbReference>
<evidence type="ECO:0000256" key="3">
    <source>
        <dbReference type="ARBA" id="ARBA00022691"/>
    </source>
</evidence>
<dbReference type="InterPro" id="IPR036388">
    <property type="entry name" value="WH-like_DNA-bd_sf"/>
</dbReference>
<evidence type="ECO:0008006" key="10">
    <source>
        <dbReference type="Google" id="ProtNLM"/>
    </source>
</evidence>
<dbReference type="PIRSF" id="PIRSF005739">
    <property type="entry name" value="O-mtase"/>
    <property type="match status" value="1"/>
</dbReference>
<name>A0A0R0J5N8_SOYBN</name>
<dbReference type="SUPFAM" id="SSF46785">
    <property type="entry name" value="Winged helix' DNA-binding domain"/>
    <property type="match status" value="1"/>
</dbReference>
<dbReference type="SMR" id="A0A0R0J5N8"/>
<evidence type="ECO:0000259" key="5">
    <source>
        <dbReference type="Pfam" id="PF00891"/>
    </source>
</evidence>
<sequence length="327" mass="36183">MEEESFTYAMQLVNSNVLSMAMYSAIELGIFDIIAKAGEAAKLSAKDIAAQLPCKNSEAATMLDISLLACHSIIDCTVVADQHALPIHLQRLYGMNAVAKYFASIDDGAGSLGPFMMLAQDKAALQTWIHGKQVFEDFHMNSSFNQLFMAAMTNRATLITKKIVESYKGFENINKLVDVGGGVGATLNIITSKYPHIKGINFDLPHVIEHSSPYPESALNVWSMWEEIYMFESVPQGDAILMMCVLHDWSDEWCLKVLKNCYVAIPNDGKVIVEEVLPFEPLTTGAEPGGKERSEGEFMALAKGVGFISGIRYTCFVCDLWVMEFFK</sequence>
<dbReference type="InterPro" id="IPR012967">
    <property type="entry name" value="COMT_dimerisation"/>
</dbReference>
<dbReference type="Pfam" id="PF00891">
    <property type="entry name" value="Methyltransf_2"/>
    <property type="match status" value="1"/>
</dbReference>
<keyword evidence="9" id="KW-1185">Reference proteome</keyword>
<evidence type="ECO:0000313" key="9">
    <source>
        <dbReference type="Proteomes" id="UP000008827"/>
    </source>
</evidence>
<evidence type="ECO:0000313" key="7">
    <source>
        <dbReference type="EMBL" id="KRH47768.1"/>
    </source>
</evidence>
<reference evidence="8" key="2">
    <citation type="submission" date="2018-02" db="UniProtKB">
        <authorList>
            <consortium name="EnsemblPlants"/>
        </authorList>
    </citation>
    <scope>IDENTIFICATION</scope>
    <source>
        <strain evidence="8">Williams 82</strain>
    </source>
</reference>
<dbReference type="Gene3D" id="1.10.10.10">
    <property type="entry name" value="Winged helix-like DNA-binding domain superfamily/Winged helix DNA-binding domain"/>
    <property type="match status" value="1"/>
</dbReference>
<dbReference type="AlphaFoldDB" id="A0A0R0J5N8"/>
<feature type="active site" description="Proton acceptor" evidence="4">
    <location>
        <position position="247"/>
    </location>
</feature>
<protein>
    <recommendedName>
        <fullName evidence="10">O-methyltransferase domain-containing protein</fullName>
    </recommendedName>
</protein>
<dbReference type="GO" id="GO:0008171">
    <property type="term" value="F:O-methyltransferase activity"/>
    <property type="evidence" value="ECO:0000318"/>
    <property type="project" value="GO_Central"/>
</dbReference>
<evidence type="ECO:0000259" key="6">
    <source>
        <dbReference type="Pfam" id="PF08100"/>
    </source>
</evidence>
<dbReference type="InParanoid" id="A0A0R0J5N8"/>